<reference evidence="5" key="1">
    <citation type="journal article" date="2017" name="Front. Plant Sci.">
        <title>Climate Clever Clovers: New Paradigm to Reduce the Environmental Footprint of Ruminants by Breeding Low Methanogenic Forages Utilizing Haplotype Variation.</title>
        <authorList>
            <person name="Kaur P."/>
            <person name="Appels R."/>
            <person name="Bayer P.E."/>
            <person name="Keeble-Gagnere G."/>
            <person name="Wang J."/>
            <person name="Hirakawa H."/>
            <person name="Shirasawa K."/>
            <person name="Vercoe P."/>
            <person name="Stefanova K."/>
            <person name="Durmic Z."/>
            <person name="Nichols P."/>
            <person name="Revell C."/>
            <person name="Isobe S.N."/>
            <person name="Edwards D."/>
            <person name="Erskine W."/>
        </authorList>
    </citation>
    <scope>NUCLEOTIDE SEQUENCE [LARGE SCALE GENOMIC DNA]</scope>
    <source>
        <strain evidence="5">cv. Daliak</strain>
    </source>
</reference>
<evidence type="ECO:0000259" key="3">
    <source>
        <dbReference type="PROSITE" id="PS50144"/>
    </source>
</evidence>
<evidence type="ECO:0000256" key="1">
    <source>
        <dbReference type="ARBA" id="ARBA00023054"/>
    </source>
</evidence>
<accession>A0A2Z6LJH0</accession>
<keyword evidence="5" id="KW-1185">Reference proteome</keyword>
<dbReference type="SMART" id="SM00061">
    <property type="entry name" value="MATH"/>
    <property type="match status" value="1"/>
</dbReference>
<feature type="coiled-coil region" evidence="2">
    <location>
        <begin position="231"/>
        <end position="272"/>
    </location>
</feature>
<dbReference type="CDD" id="cd00121">
    <property type="entry name" value="MATH"/>
    <property type="match status" value="1"/>
</dbReference>
<dbReference type="PANTHER" id="PTHR46236">
    <property type="entry name" value="TRAF-LIKE SUPERFAMILY PROTEIN"/>
    <property type="match status" value="1"/>
</dbReference>
<dbReference type="Proteomes" id="UP000242715">
    <property type="component" value="Unassembled WGS sequence"/>
</dbReference>
<protein>
    <recommendedName>
        <fullName evidence="3">MATH domain-containing protein</fullName>
    </recommendedName>
</protein>
<dbReference type="PANTHER" id="PTHR46236:SF36">
    <property type="entry name" value="MATH (MEPRIN AND TRAF-C-LIKE) DOMAIN PROTEIN"/>
    <property type="match status" value="1"/>
</dbReference>
<dbReference type="EMBL" id="DF973172">
    <property type="protein sequence ID" value="GAU17573.1"/>
    <property type="molecule type" value="Genomic_DNA"/>
</dbReference>
<evidence type="ECO:0000313" key="5">
    <source>
        <dbReference type="Proteomes" id="UP000242715"/>
    </source>
</evidence>
<evidence type="ECO:0000256" key="2">
    <source>
        <dbReference type="SAM" id="Coils"/>
    </source>
</evidence>
<gene>
    <name evidence="4" type="ORF">TSUD_341170</name>
</gene>
<feature type="domain" description="MATH" evidence="3">
    <location>
        <begin position="11"/>
        <end position="138"/>
    </location>
</feature>
<dbReference type="AlphaFoldDB" id="A0A2Z6LJH0"/>
<dbReference type="Gene3D" id="2.60.210.10">
    <property type="entry name" value="Apoptosis, Tumor Necrosis Factor Receptor Associated Protein 2, Chain A"/>
    <property type="match status" value="1"/>
</dbReference>
<keyword evidence="1 2" id="KW-0175">Coiled coil</keyword>
<dbReference type="SUPFAM" id="SSF49599">
    <property type="entry name" value="TRAF domain-like"/>
    <property type="match status" value="1"/>
</dbReference>
<dbReference type="PROSITE" id="PS50144">
    <property type="entry name" value="MATH"/>
    <property type="match status" value="1"/>
</dbReference>
<dbReference type="InterPro" id="IPR002083">
    <property type="entry name" value="MATH/TRAF_dom"/>
</dbReference>
<proteinExistence type="predicted"/>
<dbReference type="InterPro" id="IPR008974">
    <property type="entry name" value="TRAF-like"/>
</dbReference>
<name>A0A2Z6LJH0_TRISU</name>
<organism evidence="4 5">
    <name type="scientific">Trifolium subterraneum</name>
    <name type="common">Subterranean clover</name>
    <dbReference type="NCBI Taxonomy" id="3900"/>
    <lineage>
        <taxon>Eukaryota</taxon>
        <taxon>Viridiplantae</taxon>
        <taxon>Streptophyta</taxon>
        <taxon>Embryophyta</taxon>
        <taxon>Tracheophyta</taxon>
        <taxon>Spermatophyta</taxon>
        <taxon>Magnoliopsida</taxon>
        <taxon>eudicotyledons</taxon>
        <taxon>Gunneridae</taxon>
        <taxon>Pentapetalae</taxon>
        <taxon>rosids</taxon>
        <taxon>fabids</taxon>
        <taxon>Fabales</taxon>
        <taxon>Fabaceae</taxon>
        <taxon>Papilionoideae</taxon>
        <taxon>50 kb inversion clade</taxon>
        <taxon>NPAAA clade</taxon>
        <taxon>Hologalegina</taxon>
        <taxon>IRL clade</taxon>
        <taxon>Trifolieae</taxon>
        <taxon>Trifolium</taxon>
    </lineage>
</organism>
<dbReference type="OrthoDB" id="1423144at2759"/>
<dbReference type="Pfam" id="PF22486">
    <property type="entry name" value="MATH_2"/>
    <property type="match status" value="1"/>
</dbReference>
<sequence>MEQEQSIVEKFEKFTWKVENFSRLKTDKVYSETFIIGGYPWKLSLYPRGDEVDDHLAIYLKAVKTANMSEGWNRVVKFKLLVFNQLNTYRTISEDFGHCVFDASETCWGFYKFMELDELNYPNMGFIVDDACIVGVEIFVSKSSREKQLNQADNITVSTVSNEPATKQVDAELGYAALGRLIYFFKTRKVKDINEQVCKELQVLWDELQKFQFDVTWLEPHVQSALGMKIYVEKILEAEKLKQNMVVLELEMEKLKEKLVAAEQNIDVERDLLNVKGIKEIGLDSELGCVIWRS</sequence>
<dbReference type="InterPro" id="IPR050804">
    <property type="entry name" value="MCC"/>
</dbReference>
<evidence type="ECO:0000313" key="4">
    <source>
        <dbReference type="EMBL" id="GAU17573.1"/>
    </source>
</evidence>